<feature type="transmembrane region" description="Helical" evidence="6">
    <location>
        <begin position="51"/>
        <end position="69"/>
    </location>
</feature>
<dbReference type="OrthoDB" id="6581954at2759"/>
<dbReference type="Pfam" id="PF00209">
    <property type="entry name" value="SNF"/>
    <property type="match status" value="1"/>
</dbReference>
<evidence type="ECO:0000256" key="1">
    <source>
        <dbReference type="ARBA" id="ARBA00004141"/>
    </source>
</evidence>
<name>A0A4Z2J3C8_9TELE</name>
<sequence>MFPTVFRRAYRRELLLLCICSVFFFLGLLLVTEGGLYFLQLFDHYVCSGNNLFLLSVCQSIAIGWIYGADRLFDNIEDMIGYRPCFIMKYFWLYITPTVCLVSEIFSLNSLNSTNMCSLMYL</sequence>
<accession>A0A4Z2J3C8</accession>
<evidence type="ECO:0000256" key="3">
    <source>
        <dbReference type="ARBA" id="ARBA00022692"/>
    </source>
</evidence>
<evidence type="ECO:0000313" key="7">
    <source>
        <dbReference type="EMBL" id="TNN84354.1"/>
    </source>
</evidence>
<dbReference type="GO" id="GO:0005332">
    <property type="term" value="F:gamma-aminobutyric acid:sodium:chloride symporter activity"/>
    <property type="evidence" value="ECO:0007669"/>
    <property type="project" value="TreeGrafter"/>
</dbReference>
<keyword evidence="4 6" id="KW-1133">Transmembrane helix</keyword>
<reference evidence="7 8" key="1">
    <citation type="submission" date="2019-03" db="EMBL/GenBank/DDBJ databases">
        <title>First draft genome of Liparis tanakae, snailfish: a comprehensive survey of snailfish specific genes.</title>
        <authorList>
            <person name="Kim W."/>
            <person name="Song I."/>
            <person name="Jeong J.-H."/>
            <person name="Kim D."/>
            <person name="Kim S."/>
            <person name="Ryu S."/>
            <person name="Song J.Y."/>
            <person name="Lee S.K."/>
        </authorList>
    </citation>
    <scope>NUCLEOTIDE SEQUENCE [LARGE SCALE GENOMIC DNA]</scope>
    <source>
        <tissue evidence="7">Muscle</tissue>
    </source>
</reference>
<comment type="subcellular location">
    <subcellularLocation>
        <location evidence="1">Membrane</location>
        <topology evidence="1">Multi-pass membrane protein</topology>
    </subcellularLocation>
</comment>
<dbReference type="GO" id="GO:0042995">
    <property type="term" value="C:cell projection"/>
    <property type="evidence" value="ECO:0007669"/>
    <property type="project" value="TreeGrafter"/>
</dbReference>
<dbReference type="SUPFAM" id="SSF161070">
    <property type="entry name" value="SNF-like"/>
    <property type="match status" value="1"/>
</dbReference>
<dbReference type="GO" id="GO:0005886">
    <property type="term" value="C:plasma membrane"/>
    <property type="evidence" value="ECO:0007669"/>
    <property type="project" value="TreeGrafter"/>
</dbReference>
<dbReference type="PROSITE" id="PS50267">
    <property type="entry name" value="NA_NEUROTRAN_SYMP_3"/>
    <property type="match status" value="1"/>
</dbReference>
<dbReference type="AlphaFoldDB" id="A0A4Z2J3C8"/>
<dbReference type="InterPro" id="IPR037272">
    <property type="entry name" value="SNS_sf"/>
</dbReference>
<dbReference type="PANTHER" id="PTHR11616">
    <property type="entry name" value="SODIUM/CHLORIDE DEPENDENT TRANSPORTER"/>
    <property type="match status" value="1"/>
</dbReference>
<comment type="caution">
    <text evidence="7">The sequence shown here is derived from an EMBL/GenBank/DDBJ whole genome shotgun (WGS) entry which is preliminary data.</text>
</comment>
<evidence type="ECO:0000256" key="5">
    <source>
        <dbReference type="ARBA" id="ARBA00023136"/>
    </source>
</evidence>
<keyword evidence="5 6" id="KW-0472">Membrane</keyword>
<dbReference type="EMBL" id="SRLO01000027">
    <property type="protein sequence ID" value="TNN84354.1"/>
    <property type="molecule type" value="Genomic_DNA"/>
</dbReference>
<feature type="transmembrane region" description="Helical" evidence="6">
    <location>
        <begin position="90"/>
        <end position="111"/>
    </location>
</feature>
<evidence type="ECO:0000256" key="2">
    <source>
        <dbReference type="ARBA" id="ARBA00022448"/>
    </source>
</evidence>
<dbReference type="Proteomes" id="UP000314294">
    <property type="component" value="Unassembled WGS sequence"/>
</dbReference>
<dbReference type="PANTHER" id="PTHR11616:SF277">
    <property type="entry name" value="TRANSPORTER"/>
    <property type="match status" value="1"/>
</dbReference>
<feature type="transmembrane region" description="Helical" evidence="6">
    <location>
        <begin position="14"/>
        <end position="39"/>
    </location>
</feature>
<protein>
    <submittedName>
        <fullName evidence="7">Sodium-and chloride-dependent betaine transporter</fullName>
    </submittedName>
</protein>
<dbReference type="InterPro" id="IPR000175">
    <property type="entry name" value="Na/ntran_symport"/>
</dbReference>
<evidence type="ECO:0000256" key="6">
    <source>
        <dbReference type="SAM" id="Phobius"/>
    </source>
</evidence>
<keyword evidence="2" id="KW-0813">Transport</keyword>
<keyword evidence="8" id="KW-1185">Reference proteome</keyword>
<organism evidence="7 8">
    <name type="scientific">Liparis tanakae</name>
    <name type="common">Tanaka's snailfish</name>
    <dbReference type="NCBI Taxonomy" id="230148"/>
    <lineage>
        <taxon>Eukaryota</taxon>
        <taxon>Metazoa</taxon>
        <taxon>Chordata</taxon>
        <taxon>Craniata</taxon>
        <taxon>Vertebrata</taxon>
        <taxon>Euteleostomi</taxon>
        <taxon>Actinopterygii</taxon>
        <taxon>Neopterygii</taxon>
        <taxon>Teleostei</taxon>
        <taxon>Neoteleostei</taxon>
        <taxon>Acanthomorphata</taxon>
        <taxon>Eupercaria</taxon>
        <taxon>Perciformes</taxon>
        <taxon>Cottioidei</taxon>
        <taxon>Cottales</taxon>
        <taxon>Liparidae</taxon>
        <taxon>Liparis</taxon>
    </lineage>
</organism>
<evidence type="ECO:0000313" key="8">
    <source>
        <dbReference type="Proteomes" id="UP000314294"/>
    </source>
</evidence>
<proteinExistence type="predicted"/>
<keyword evidence="3 6" id="KW-0812">Transmembrane</keyword>
<evidence type="ECO:0000256" key="4">
    <source>
        <dbReference type="ARBA" id="ARBA00022989"/>
    </source>
</evidence>
<gene>
    <name evidence="7" type="primary">SLC6A12_2</name>
    <name evidence="7" type="ORF">EYF80_005347</name>
</gene>